<dbReference type="AlphaFoldDB" id="A0A167FK38"/>
<evidence type="ECO:0000256" key="1">
    <source>
        <dbReference type="SAM" id="MobiDB-lite"/>
    </source>
</evidence>
<dbReference type="InterPro" id="IPR008963">
    <property type="entry name" value="Purple_acid_Pase-like_N"/>
</dbReference>
<dbReference type="Proteomes" id="UP000076738">
    <property type="component" value="Unassembled WGS sequence"/>
</dbReference>
<feature type="compositionally biased region" description="Pro residues" evidence="1">
    <location>
        <begin position="17"/>
        <end position="43"/>
    </location>
</feature>
<feature type="compositionally biased region" description="Low complexity" evidence="1">
    <location>
        <begin position="44"/>
        <end position="64"/>
    </location>
</feature>
<evidence type="ECO:0000313" key="2">
    <source>
        <dbReference type="EMBL" id="KZO89576.1"/>
    </source>
</evidence>
<dbReference type="SUPFAM" id="SSF49363">
    <property type="entry name" value="Purple acid phosphatase, N-terminal domain"/>
    <property type="match status" value="1"/>
</dbReference>
<dbReference type="EMBL" id="KV417380">
    <property type="protein sequence ID" value="KZO89576.1"/>
    <property type="molecule type" value="Genomic_DNA"/>
</dbReference>
<organism evidence="2 3">
    <name type="scientific">Calocera viscosa (strain TUFC12733)</name>
    <dbReference type="NCBI Taxonomy" id="1330018"/>
    <lineage>
        <taxon>Eukaryota</taxon>
        <taxon>Fungi</taxon>
        <taxon>Dikarya</taxon>
        <taxon>Basidiomycota</taxon>
        <taxon>Agaricomycotina</taxon>
        <taxon>Dacrymycetes</taxon>
        <taxon>Dacrymycetales</taxon>
        <taxon>Dacrymycetaceae</taxon>
        <taxon>Calocera</taxon>
    </lineage>
</organism>
<dbReference type="GO" id="GO:0046872">
    <property type="term" value="F:metal ion binding"/>
    <property type="evidence" value="ECO:0007669"/>
    <property type="project" value="InterPro"/>
</dbReference>
<dbReference type="GO" id="GO:0003993">
    <property type="term" value="F:acid phosphatase activity"/>
    <property type="evidence" value="ECO:0007669"/>
    <property type="project" value="InterPro"/>
</dbReference>
<accession>A0A167FK38</accession>
<name>A0A167FK38_CALVF</name>
<feature type="region of interest" description="Disordered" evidence="1">
    <location>
        <begin position="1"/>
        <end position="67"/>
    </location>
</feature>
<sequence length="162" mass="17702">MGMPYRRRPSLLQTLSLPPPPSAPSPHRSFPPCPRRSTPPTPTLGPRSPSATSSTTPSTETARAFPRFVEYPAVKPATANPSNNINITSYSSLPDGVHVYHQTPSRHRRLPTVKYGTFPDALNPTATGTIAPELTVYLDNNKTDSTAPEFELTYYSCPPAQR</sequence>
<evidence type="ECO:0000313" key="3">
    <source>
        <dbReference type="Proteomes" id="UP000076738"/>
    </source>
</evidence>
<gene>
    <name evidence="2" type="ORF">CALVIDRAFT_47211</name>
</gene>
<proteinExistence type="predicted"/>
<reference evidence="2 3" key="1">
    <citation type="journal article" date="2016" name="Mol. Biol. Evol.">
        <title>Comparative Genomics of Early-Diverging Mushroom-Forming Fungi Provides Insights into the Origins of Lignocellulose Decay Capabilities.</title>
        <authorList>
            <person name="Nagy L.G."/>
            <person name="Riley R."/>
            <person name="Tritt A."/>
            <person name="Adam C."/>
            <person name="Daum C."/>
            <person name="Floudas D."/>
            <person name="Sun H."/>
            <person name="Yadav J.S."/>
            <person name="Pangilinan J."/>
            <person name="Larsson K.H."/>
            <person name="Matsuura K."/>
            <person name="Barry K."/>
            <person name="Labutti K."/>
            <person name="Kuo R."/>
            <person name="Ohm R.A."/>
            <person name="Bhattacharya S.S."/>
            <person name="Shirouzu T."/>
            <person name="Yoshinaga Y."/>
            <person name="Martin F.M."/>
            <person name="Grigoriev I.V."/>
            <person name="Hibbett D.S."/>
        </authorList>
    </citation>
    <scope>NUCLEOTIDE SEQUENCE [LARGE SCALE GENOMIC DNA]</scope>
    <source>
        <strain evidence="2 3">TUFC12733</strain>
    </source>
</reference>
<dbReference type="OrthoDB" id="45007at2759"/>
<protein>
    <submittedName>
        <fullName evidence="2">Uncharacterized protein</fullName>
    </submittedName>
</protein>
<dbReference type="STRING" id="1330018.A0A167FK38"/>
<keyword evidence="3" id="KW-1185">Reference proteome</keyword>